<dbReference type="Proteomes" id="UP000541352">
    <property type="component" value="Unassembled WGS sequence"/>
</dbReference>
<reference evidence="2 3" key="1">
    <citation type="submission" date="2020-08" db="EMBL/GenBank/DDBJ databases">
        <title>Genomic Encyclopedia of Type Strains, Phase IV (KMG-IV): sequencing the most valuable type-strain genomes for metagenomic binning, comparative biology and taxonomic classification.</title>
        <authorList>
            <person name="Goeker M."/>
        </authorList>
    </citation>
    <scope>NUCLEOTIDE SEQUENCE [LARGE SCALE GENOMIC DNA]</scope>
    <source>
        <strain evidence="2 3">DSM 17976</strain>
    </source>
</reference>
<evidence type="ECO:0000313" key="2">
    <source>
        <dbReference type="EMBL" id="MBB3838433.1"/>
    </source>
</evidence>
<dbReference type="InterPro" id="IPR001387">
    <property type="entry name" value="Cro/C1-type_HTH"/>
</dbReference>
<feature type="domain" description="HTH cro/C1-type" evidence="1">
    <location>
        <begin position="29"/>
        <end position="66"/>
    </location>
</feature>
<gene>
    <name evidence="2" type="ORF">FHS57_002438</name>
</gene>
<dbReference type="EMBL" id="JACIBY010000004">
    <property type="protein sequence ID" value="MBB3838433.1"/>
    <property type="molecule type" value="Genomic_DNA"/>
</dbReference>
<dbReference type="RefSeq" id="WP_183973869.1">
    <property type="nucleotide sequence ID" value="NZ_JACIBY010000004.1"/>
</dbReference>
<dbReference type="Gene3D" id="1.10.260.40">
    <property type="entry name" value="lambda repressor-like DNA-binding domains"/>
    <property type="match status" value="1"/>
</dbReference>
<dbReference type="PROSITE" id="PS50943">
    <property type="entry name" value="HTH_CROC1"/>
    <property type="match status" value="1"/>
</dbReference>
<name>A0A7W5ZKA0_9BACT</name>
<proteinExistence type="predicted"/>
<keyword evidence="3" id="KW-1185">Reference proteome</keyword>
<organism evidence="2 3">
    <name type="scientific">Runella defluvii</name>
    <dbReference type="NCBI Taxonomy" id="370973"/>
    <lineage>
        <taxon>Bacteria</taxon>
        <taxon>Pseudomonadati</taxon>
        <taxon>Bacteroidota</taxon>
        <taxon>Cytophagia</taxon>
        <taxon>Cytophagales</taxon>
        <taxon>Spirosomataceae</taxon>
        <taxon>Runella</taxon>
    </lineage>
</organism>
<accession>A0A7W5ZKA0</accession>
<dbReference type="AlphaFoldDB" id="A0A7W5ZKA0"/>
<dbReference type="GO" id="GO:0003677">
    <property type="term" value="F:DNA binding"/>
    <property type="evidence" value="ECO:0007669"/>
    <property type="project" value="InterPro"/>
</dbReference>
<dbReference type="InterPro" id="IPR010982">
    <property type="entry name" value="Lambda_DNA-bd_dom_sf"/>
</dbReference>
<sequence>MNKTLDERVLRILTFIESKGGAAVVSRTIGKHPQAIYNIEQGKGKPNFETLSLLKEAYYDLDLNWVFTGEKSLQAKSATNERDIEYLKQENKLLRIFLREKGVDLDI</sequence>
<protein>
    <submittedName>
        <fullName evidence="2">Transcriptional regulator with XRE-family HTH domain</fullName>
    </submittedName>
</protein>
<evidence type="ECO:0000259" key="1">
    <source>
        <dbReference type="PROSITE" id="PS50943"/>
    </source>
</evidence>
<comment type="caution">
    <text evidence="2">The sequence shown here is derived from an EMBL/GenBank/DDBJ whole genome shotgun (WGS) entry which is preliminary data.</text>
</comment>
<evidence type="ECO:0000313" key="3">
    <source>
        <dbReference type="Proteomes" id="UP000541352"/>
    </source>
</evidence>